<evidence type="ECO:0000256" key="5">
    <source>
        <dbReference type="ARBA" id="ARBA00023315"/>
    </source>
</evidence>
<dbReference type="GO" id="GO:0071555">
    <property type="term" value="P:cell wall organization"/>
    <property type="evidence" value="ECO:0007669"/>
    <property type="project" value="UniProtKB-KW"/>
</dbReference>
<dbReference type="RefSeq" id="WP_117446675.1">
    <property type="nucleotide sequence ID" value="NZ_CALCIP010000040.1"/>
</dbReference>
<dbReference type="InterPro" id="IPR016181">
    <property type="entry name" value="Acyl_CoA_acyltransferase"/>
</dbReference>
<accession>A0A3E3E2U5</accession>
<evidence type="ECO:0000256" key="1">
    <source>
        <dbReference type="ARBA" id="ARBA00009943"/>
    </source>
</evidence>
<comment type="caution">
    <text evidence="9">The sequence shown here is derived from an EMBL/GenBank/DDBJ whole genome shotgun (WGS) entry which is preliminary data.</text>
</comment>
<evidence type="ECO:0000256" key="4">
    <source>
        <dbReference type="ARBA" id="ARBA00022984"/>
    </source>
</evidence>
<protein>
    <submittedName>
        <fullName evidence="9">Peptidoglycan bridge formation glycyltransferase FemA/FemB family protein</fullName>
    </submittedName>
</protein>
<dbReference type="InterPro" id="IPR003447">
    <property type="entry name" value="FEMABX"/>
</dbReference>
<dbReference type="Gene3D" id="1.20.58.90">
    <property type="match status" value="1"/>
</dbReference>
<dbReference type="EMBL" id="JAQLXO010000004">
    <property type="protein sequence ID" value="MDB7982057.1"/>
    <property type="molecule type" value="Genomic_DNA"/>
</dbReference>
<evidence type="ECO:0000313" key="9">
    <source>
        <dbReference type="EMBL" id="RGD75904.1"/>
    </source>
</evidence>
<dbReference type="Gene3D" id="3.40.630.30">
    <property type="match status" value="2"/>
</dbReference>
<reference evidence="9 10" key="1">
    <citation type="submission" date="2018-08" db="EMBL/GenBank/DDBJ databases">
        <title>A genome reference for cultivated species of the human gut microbiota.</title>
        <authorList>
            <person name="Zou Y."/>
            <person name="Xue W."/>
            <person name="Luo G."/>
        </authorList>
    </citation>
    <scope>NUCLEOTIDE SEQUENCE [LARGE SCALE GENOMIC DNA]</scope>
    <source>
        <strain evidence="9 10">TF08-11</strain>
    </source>
</reference>
<keyword evidence="4" id="KW-0573">Peptidoglycan synthesis</keyword>
<keyword evidence="5" id="KW-0012">Acyltransferase</keyword>
<organism evidence="9 10">
    <name type="scientific">Faecalicoccus pleomorphus</name>
    <dbReference type="NCBI Taxonomy" id="1323"/>
    <lineage>
        <taxon>Bacteria</taxon>
        <taxon>Bacillati</taxon>
        <taxon>Bacillota</taxon>
        <taxon>Erysipelotrichia</taxon>
        <taxon>Erysipelotrichales</taxon>
        <taxon>Erysipelotrichaceae</taxon>
        <taxon>Faecalicoccus</taxon>
    </lineage>
</organism>
<reference evidence="8" key="2">
    <citation type="submission" date="2023-01" db="EMBL/GenBank/DDBJ databases">
        <title>Human gut microbiome strain richness.</title>
        <authorList>
            <person name="Chen-Liaw A."/>
        </authorList>
    </citation>
    <scope>NUCLEOTIDE SEQUENCE</scope>
    <source>
        <strain evidence="8">D8_m1001271B151109d0_201107</strain>
    </source>
</reference>
<name>A0A3E3E2U5_9FIRM</name>
<dbReference type="InterPro" id="IPR050644">
    <property type="entry name" value="PG_Glycine_Bridge_Synth"/>
</dbReference>
<dbReference type="GO" id="GO:0009252">
    <property type="term" value="P:peptidoglycan biosynthetic process"/>
    <property type="evidence" value="ECO:0007669"/>
    <property type="project" value="UniProtKB-KW"/>
</dbReference>
<dbReference type="Pfam" id="PF02388">
    <property type="entry name" value="FemAB"/>
    <property type="match status" value="1"/>
</dbReference>
<evidence type="ECO:0000256" key="3">
    <source>
        <dbReference type="ARBA" id="ARBA00022960"/>
    </source>
</evidence>
<evidence type="ECO:0000256" key="6">
    <source>
        <dbReference type="ARBA" id="ARBA00023316"/>
    </source>
</evidence>
<dbReference type="PANTHER" id="PTHR36174:SF1">
    <property type="entry name" value="LIPID II:GLYCINE GLYCYLTRANSFERASE"/>
    <property type="match status" value="1"/>
</dbReference>
<evidence type="ECO:0000313" key="10">
    <source>
        <dbReference type="Proteomes" id="UP000260721"/>
    </source>
</evidence>
<evidence type="ECO:0000256" key="2">
    <source>
        <dbReference type="ARBA" id="ARBA00022679"/>
    </source>
</evidence>
<sequence>MRVYHFEVNIDKKEFNEFVQNHPYCNLLQSYQWADVKKNWDHMHTGVYDENHQLVATGLVLIKRLPLGFTMFYLPRGPIMDYKNKPLLKYYFSELKRIAKKRHCLFIKFDPEIHIRDYLYGEEMPEMKSDSLEILKNIENIGAVHHGFTTYIAETAQARFHMGVMKCENMDQHVPRSTLRSKNVALRKHVHVELVGQEGLDDFAKIMHMTEERKSVQLRNEDYFKLLMETYPDQTYLFLAKVDPEDRKKELEAIIKENELKIADETTGNKARKKATQEIKQAETELESLQSILQKYQGEQVIAGGLMLGFGKTVEMLYAGMNEDFRTFRPQYLTYMTQFTYAFEHGYEYVTMGGVEGTLKDGLSVYKSNFNPMVNEFIGEFDLPVNKMLFKLSEKAYEMKKKRNSSE</sequence>
<gene>
    <name evidence="9" type="ORF">DXC78_08780</name>
    <name evidence="8" type="ORF">PND82_04400</name>
</gene>
<dbReference type="Proteomes" id="UP000260721">
    <property type="component" value="Unassembled WGS sequence"/>
</dbReference>
<proteinExistence type="inferred from homology"/>
<evidence type="ECO:0000256" key="7">
    <source>
        <dbReference type="SAM" id="Coils"/>
    </source>
</evidence>
<dbReference type="AlphaFoldDB" id="A0A3E3E2U5"/>
<dbReference type="Proteomes" id="UP001212981">
    <property type="component" value="Unassembled WGS sequence"/>
</dbReference>
<keyword evidence="3" id="KW-0133">Cell shape</keyword>
<keyword evidence="7" id="KW-0175">Coiled coil</keyword>
<keyword evidence="6" id="KW-0961">Cell wall biogenesis/degradation</keyword>
<dbReference type="EMBL" id="QUSK01000019">
    <property type="protein sequence ID" value="RGD75904.1"/>
    <property type="molecule type" value="Genomic_DNA"/>
</dbReference>
<dbReference type="PROSITE" id="PS51191">
    <property type="entry name" value="FEMABX"/>
    <property type="match status" value="1"/>
</dbReference>
<evidence type="ECO:0000313" key="8">
    <source>
        <dbReference type="EMBL" id="MDB7982057.1"/>
    </source>
</evidence>
<feature type="coiled-coil region" evidence="7">
    <location>
        <begin position="272"/>
        <end position="299"/>
    </location>
</feature>
<keyword evidence="2 9" id="KW-0808">Transferase</keyword>
<dbReference type="PANTHER" id="PTHR36174">
    <property type="entry name" value="LIPID II:GLYCINE GLYCYLTRANSFERASE"/>
    <property type="match status" value="1"/>
</dbReference>
<comment type="similarity">
    <text evidence="1">Belongs to the FemABX family.</text>
</comment>
<dbReference type="SUPFAM" id="SSF55729">
    <property type="entry name" value="Acyl-CoA N-acyltransferases (Nat)"/>
    <property type="match status" value="2"/>
</dbReference>
<dbReference type="GO" id="GO:0008360">
    <property type="term" value="P:regulation of cell shape"/>
    <property type="evidence" value="ECO:0007669"/>
    <property type="project" value="UniProtKB-KW"/>
</dbReference>
<dbReference type="GO" id="GO:0016755">
    <property type="term" value="F:aminoacyltransferase activity"/>
    <property type="evidence" value="ECO:0007669"/>
    <property type="project" value="InterPro"/>
</dbReference>